<evidence type="ECO:0000313" key="1">
    <source>
        <dbReference type="EMBL" id="CUN94729.1"/>
    </source>
</evidence>
<protein>
    <recommendedName>
        <fullName evidence="5">DUF4869 domain-containing protein</fullName>
    </recommendedName>
</protein>
<dbReference type="EMBL" id="CYZA01000008">
    <property type="protein sequence ID" value="CUN94729.1"/>
    <property type="molecule type" value="Genomic_DNA"/>
</dbReference>
<evidence type="ECO:0008006" key="5">
    <source>
        <dbReference type="Google" id="ProtNLM"/>
    </source>
</evidence>
<dbReference type="Proteomes" id="UP000095447">
    <property type="component" value="Unassembled WGS sequence"/>
</dbReference>
<accession>A0A174B3E2</accession>
<sequence length="152" mass="17240">MLNIIYGDVKNSIYNTNVYFKNSYEPEWLDAELAKKMIKDIDDSEVLSGECINSPVLGQIPPERLSGGVKTLLLILNEPDRIFNASTCGDNCAKWILEIGRIKDVTINLRHMMSFGKDTKFEIKVQNGGETVHSMKELVPIANKYLNEMKQE</sequence>
<reference evidence="3 4" key="1">
    <citation type="submission" date="2015-09" db="EMBL/GenBank/DDBJ databases">
        <authorList>
            <consortium name="Pathogen Informatics"/>
        </authorList>
    </citation>
    <scope>NUCLEOTIDE SEQUENCE [LARGE SCALE GENOMIC DNA]</scope>
    <source>
        <strain evidence="1 3">2789STDY5608838</strain>
        <strain evidence="2 4">2789STDY5834957</strain>
    </source>
</reference>
<name>A0A174B3E2_9FIRM</name>
<evidence type="ECO:0000313" key="3">
    <source>
        <dbReference type="Proteomes" id="UP000095447"/>
    </source>
</evidence>
<dbReference type="InterPro" id="IPR032360">
    <property type="entry name" value="DUF4869"/>
</dbReference>
<dbReference type="EMBL" id="CZBP01000017">
    <property type="protein sequence ID" value="CUQ17444.1"/>
    <property type="molecule type" value="Genomic_DNA"/>
</dbReference>
<evidence type="ECO:0000313" key="2">
    <source>
        <dbReference type="EMBL" id="CUQ17444.1"/>
    </source>
</evidence>
<dbReference type="AlphaFoldDB" id="A0A174B3E2"/>
<dbReference type="Proteomes" id="UP000095762">
    <property type="component" value="Unassembled WGS sequence"/>
</dbReference>
<proteinExistence type="predicted"/>
<dbReference type="RefSeq" id="WP_008704863.1">
    <property type="nucleotide sequence ID" value="NZ_CYZA01000008.1"/>
</dbReference>
<dbReference type="Pfam" id="PF16163">
    <property type="entry name" value="DUF4869"/>
    <property type="match status" value="1"/>
</dbReference>
<gene>
    <name evidence="1" type="ORF">ERS852395_01757</name>
    <name evidence="2" type="ORF">ERS852569_02286</name>
</gene>
<evidence type="ECO:0000313" key="4">
    <source>
        <dbReference type="Proteomes" id="UP000095762"/>
    </source>
</evidence>
<organism evidence="1 3">
    <name type="scientific">Blautia obeum</name>
    <dbReference type="NCBI Taxonomy" id="40520"/>
    <lineage>
        <taxon>Bacteria</taxon>
        <taxon>Bacillati</taxon>
        <taxon>Bacillota</taxon>
        <taxon>Clostridia</taxon>
        <taxon>Lachnospirales</taxon>
        <taxon>Lachnospiraceae</taxon>
        <taxon>Blautia</taxon>
    </lineage>
</organism>